<dbReference type="PATRIC" id="fig|927665.4.peg.1897"/>
<dbReference type="Proteomes" id="UP000033047">
    <property type="component" value="Unassembled WGS sequence"/>
</dbReference>
<keyword evidence="3" id="KW-0732">Signal</keyword>
<dbReference type="EMBL" id="AQHV01000010">
    <property type="protein sequence ID" value="KKB57203.1"/>
    <property type="molecule type" value="Genomic_DNA"/>
</dbReference>
<dbReference type="HOGENOM" id="CLU_015553_0_1_10"/>
<evidence type="ECO:0000313" key="8">
    <source>
        <dbReference type="Proteomes" id="UP000033047"/>
    </source>
</evidence>
<evidence type="ECO:0000256" key="2">
    <source>
        <dbReference type="ARBA" id="ARBA00006275"/>
    </source>
</evidence>
<protein>
    <recommendedName>
        <fullName evidence="6">RagB/SusD domain-containing protein</fullName>
    </recommendedName>
</protein>
<dbReference type="AlphaFoldDB" id="A0A0F5JHJ0"/>
<feature type="domain" description="RagB/SusD" evidence="6">
    <location>
        <begin position="296"/>
        <end position="593"/>
    </location>
</feature>
<dbReference type="InterPro" id="IPR011990">
    <property type="entry name" value="TPR-like_helical_dom_sf"/>
</dbReference>
<comment type="caution">
    <text evidence="7">The sequence shown here is derived from an EMBL/GenBank/DDBJ whole genome shotgun (WGS) entry which is preliminary data.</text>
</comment>
<dbReference type="GO" id="GO:0009279">
    <property type="term" value="C:cell outer membrane"/>
    <property type="evidence" value="ECO:0007669"/>
    <property type="project" value="UniProtKB-SubCell"/>
</dbReference>
<proteinExistence type="inferred from homology"/>
<dbReference type="STRING" id="927665.HMPREF1535_01856"/>
<dbReference type="GeneID" id="69983112"/>
<keyword evidence="4" id="KW-0472">Membrane</keyword>
<evidence type="ECO:0000256" key="1">
    <source>
        <dbReference type="ARBA" id="ARBA00004442"/>
    </source>
</evidence>
<gene>
    <name evidence="7" type="ORF">HMPREF1535_01856</name>
</gene>
<dbReference type="PROSITE" id="PS51257">
    <property type="entry name" value="PROKAR_LIPOPROTEIN"/>
    <property type="match status" value="1"/>
</dbReference>
<comment type="similarity">
    <text evidence="2">Belongs to the SusD family.</text>
</comment>
<accession>A0A0F5JHJ0</accession>
<comment type="subcellular location">
    <subcellularLocation>
        <location evidence="1">Cell outer membrane</location>
    </subcellularLocation>
</comment>
<organism evidence="7 8">
    <name type="scientific">Parabacteroides goldsteinii DSM 19448 = WAL 12034</name>
    <dbReference type="NCBI Taxonomy" id="927665"/>
    <lineage>
        <taxon>Bacteria</taxon>
        <taxon>Pseudomonadati</taxon>
        <taxon>Bacteroidota</taxon>
        <taxon>Bacteroidia</taxon>
        <taxon>Bacteroidales</taxon>
        <taxon>Tannerellaceae</taxon>
        <taxon>Parabacteroides</taxon>
    </lineage>
</organism>
<evidence type="ECO:0000256" key="5">
    <source>
        <dbReference type="ARBA" id="ARBA00023237"/>
    </source>
</evidence>
<name>A0A0F5JHJ0_9BACT</name>
<evidence type="ECO:0000256" key="4">
    <source>
        <dbReference type="ARBA" id="ARBA00023136"/>
    </source>
</evidence>
<evidence type="ECO:0000313" key="7">
    <source>
        <dbReference type="EMBL" id="KKB57203.1"/>
    </source>
</evidence>
<sequence>MTINKNIMKIAAIGFVGILGLSGCNDSFMDKYSETSITEEGFFKSAGDLEIYTNNMYGYVTSDYWDVASDNVIYVEEASIYSKMRGELNPDNASVWGWGSIRNVNFMLARADKAEGDMAEINHYIGLARMFRAKLYYDKVLSYSDVPWYSRDLQTTDTEELFKPQDPRALVVDSIMADLDFAVTHMKDESGARTRWYRSGALAMQARIALSEGCWRKYHSELGLNDADRFFKVAADACKAIMNTGNYELSTGEGAYEALFNSQDLSSNKEMIIFEDYSNELGRKHGAGARFDWTTGLSRDLMEDYYVIEDGKTKRFQDVPGYDKKTFLEIFENRDPRLGQTFMMPGFMRPGETEPHRQKITIGGYPQVKYSPLTFDQTEWGKAYTDLPLIRYAEVLLMYAEAKAELGELTQEDIDLSINLIRDRAGVPRATLADWMANVDPVQANRYPNVTSAQKGAILEVRRERRIELACEGFRYADLMRWGAGKLMEKAPEGMYIGKLGYIDLTGDGQPDYAVVATQADADAIPQADKEKYKLNIEILAGNTFELTGGDKGYIRLISQVNKWNFIEPKYYYSPISTKDIVLNKNLIQNKFWTK</sequence>
<evidence type="ECO:0000256" key="3">
    <source>
        <dbReference type="ARBA" id="ARBA00022729"/>
    </source>
</evidence>
<dbReference type="SUPFAM" id="SSF48452">
    <property type="entry name" value="TPR-like"/>
    <property type="match status" value="1"/>
</dbReference>
<evidence type="ECO:0000259" key="6">
    <source>
        <dbReference type="Pfam" id="PF07980"/>
    </source>
</evidence>
<dbReference type="RefSeq" id="WP_046145926.1">
    <property type="nucleotide sequence ID" value="NZ_KQ033912.1"/>
</dbReference>
<dbReference type="Gene3D" id="1.25.40.390">
    <property type="match status" value="1"/>
</dbReference>
<dbReference type="InterPro" id="IPR012944">
    <property type="entry name" value="SusD_RagB_dom"/>
</dbReference>
<keyword evidence="5" id="KW-0998">Cell outer membrane</keyword>
<reference evidence="7 8" key="1">
    <citation type="submission" date="2013-04" db="EMBL/GenBank/DDBJ databases">
        <title>The Genome Sequence of Parabacteroides goldsteinii DSM 19448.</title>
        <authorList>
            <consortium name="The Broad Institute Genomics Platform"/>
            <person name="Earl A."/>
            <person name="Ward D."/>
            <person name="Feldgarden M."/>
            <person name="Gevers D."/>
            <person name="Martens E."/>
            <person name="Sakamoto M."/>
            <person name="Benno Y."/>
            <person name="Song Y."/>
            <person name="Liu C."/>
            <person name="Lee J."/>
            <person name="Bolanos M."/>
            <person name="Vaisanen M.L."/>
            <person name="Finegold S.M."/>
            <person name="Walker B."/>
            <person name="Young S."/>
            <person name="Zeng Q."/>
            <person name="Gargeya S."/>
            <person name="Fitzgerald M."/>
            <person name="Haas B."/>
            <person name="Abouelleil A."/>
            <person name="Allen A.W."/>
            <person name="Alvarado L."/>
            <person name="Arachchi H.M."/>
            <person name="Berlin A.M."/>
            <person name="Chapman S.B."/>
            <person name="Gainer-Dewar J."/>
            <person name="Goldberg J."/>
            <person name="Griggs A."/>
            <person name="Gujja S."/>
            <person name="Hansen M."/>
            <person name="Howarth C."/>
            <person name="Imamovic A."/>
            <person name="Ireland A."/>
            <person name="Larimer J."/>
            <person name="McCowan C."/>
            <person name="Murphy C."/>
            <person name="Pearson M."/>
            <person name="Poon T.W."/>
            <person name="Priest M."/>
            <person name="Roberts A."/>
            <person name="Saif S."/>
            <person name="Shea T."/>
            <person name="Sisk P."/>
            <person name="Sykes S."/>
            <person name="Wortman J."/>
            <person name="Nusbaum C."/>
            <person name="Birren B."/>
        </authorList>
    </citation>
    <scope>NUCLEOTIDE SEQUENCE [LARGE SCALE GENOMIC DNA]</scope>
    <source>
        <strain evidence="7 8">DSM 19448</strain>
    </source>
</reference>
<dbReference type="Pfam" id="PF07980">
    <property type="entry name" value="SusD_RagB"/>
    <property type="match status" value="1"/>
</dbReference>